<proteinExistence type="predicted"/>
<feature type="compositionally biased region" description="Basic and acidic residues" evidence="1">
    <location>
        <begin position="120"/>
        <end position="134"/>
    </location>
</feature>
<comment type="caution">
    <text evidence="2">The sequence shown here is derived from an EMBL/GenBank/DDBJ whole genome shotgun (WGS) entry which is preliminary data.</text>
</comment>
<name>A0AAP0JGX8_9MAGN</name>
<dbReference type="Proteomes" id="UP001419268">
    <property type="component" value="Unassembled WGS sequence"/>
</dbReference>
<organism evidence="2 3">
    <name type="scientific">Stephania cephalantha</name>
    <dbReference type="NCBI Taxonomy" id="152367"/>
    <lineage>
        <taxon>Eukaryota</taxon>
        <taxon>Viridiplantae</taxon>
        <taxon>Streptophyta</taxon>
        <taxon>Embryophyta</taxon>
        <taxon>Tracheophyta</taxon>
        <taxon>Spermatophyta</taxon>
        <taxon>Magnoliopsida</taxon>
        <taxon>Ranunculales</taxon>
        <taxon>Menispermaceae</taxon>
        <taxon>Menispermoideae</taxon>
        <taxon>Cissampelideae</taxon>
        <taxon>Stephania</taxon>
    </lineage>
</organism>
<evidence type="ECO:0000256" key="1">
    <source>
        <dbReference type="SAM" id="MobiDB-lite"/>
    </source>
</evidence>
<keyword evidence="3" id="KW-1185">Reference proteome</keyword>
<feature type="compositionally biased region" description="Basic and acidic residues" evidence="1">
    <location>
        <begin position="102"/>
        <end position="112"/>
    </location>
</feature>
<gene>
    <name evidence="2" type="ORF">Scep_013356</name>
</gene>
<feature type="compositionally biased region" description="Low complexity" evidence="1">
    <location>
        <begin position="312"/>
        <end position="324"/>
    </location>
</feature>
<feature type="compositionally biased region" description="Basic and acidic residues" evidence="1">
    <location>
        <begin position="75"/>
        <end position="84"/>
    </location>
</feature>
<evidence type="ECO:0000313" key="3">
    <source>
        <dbReference type="Proteomes" id="UP001419268"/>
    </source>
</evidence>
<protein>
    <submittedName>
        <fullName evidence="2">Uncharacterized protein</fullName>
    </submittedName>
</protein>
<reference evidence="2 3" key="1">
    <citation type="submission" date="2024-01" db="EMBL/GenBank/DDBJ databases">
        <title>Genome assemblies of Stephania.</title>
        <authorList>
            <person name="Yang L."/>
        </authorList>
    </citation>
    <scope>NUCLEOTIDE SEQUENCE [LARGE SCALE GENOMIC DNA]</scope>
    <source>
        <strain evidence="2">JXDWG</strain>
        <tissue evidence="2">Leaf</tissue>
    </source>
</reference>
<feature type="region of interest" description="Disordered" evidence="1">
    <location>
        <begin position="1"/>
        <end position="134"/>
    </location>
</feature>
<evidence type="ECO:0000313" key="2">
    <source>
        <dbReference type="EMBL" id="KAK9133828.1"/>
    </source>
</evidence>
<feature type="compositionally biased region" description="Acidic residues" evidence="1">
    <location>
        <begin position="37"/>
        <end position="74"/>
    </location>
</feature>
<accession>A0AAP0JGX8</accession>
<dbReference type="EMBL" id="JBBNAG010000005">
    <property type="protein sequence ID" value="KAK9133828.1"/>
    <property type="molecule type" value="Genomic_DNA"/>
</dbReference>
<dbReference type="AlphaFoldDB" id="A0AAP0JGX8"/>
<feature type="region of interest" description="Disordered" evidence="1">
    <location>
        <begin position="146"/>
        <end position="202"/>
    </location>
</feature>
<sequence>MESGCPICTLLNEPSTPVTKGKKKIQLRKLLSKIGQDESDEEEETPVQGEETTDDEEDMEEENSDYVDDEDAEGTTEKVPRDPYDSQDDMEIDSGGKAASLAHDDDVGHDFIAESVTADKGNDKGEDPANEKVEDPVRIIHFTLIQPQGRREDQAAYPLPSPNQQEEQPMKDNFKQQLGDDIVQPPFPTETTTPKPDLPIAPDLPTPPADDVMMSLLERCKTIEEDVEEIKCHQLTQAGHRVMFGNMGNVFNSTIASWEDRFSKDLFHNYHMMDDRVRGIEQNIADHGPMTTQIRMRHDQLTVLPSPDDAHSSTAATMAGTSGTSKEDDK</sequence>
<feature type="compositionally biased region" description="Basic residues" evidence="1">
    <location>
        <begin position="20"/>
        <end position="31"/>
    </location>
</feature>
<feature type="region of interest" description="Disordered" evidence="1">
    <location>
        <begin position="303"/>
        <end position="330"/>
    </location>
</feature>